<dbReference type="Proteomes" id="UP000783287">
    <property type="component" value="Unassembled WGS sequence"/>
</dbReference>
<proteinExistence type="inferred from homology"/>
<evidence type="ECO:0000256" key="13">
    <source>
        <dbReference type="ARBA" id="ARBA00042443"/>
    </source>
</evidence>
<evidence type="ECO:0000256" key="10">
    <source>
        <dbReference type="ARBA" id="ARBA00038367"/>
    </source>
</evidence>
<evidence type="ECO:0000256" key="7">
    <source>
        <dbReference type="ARBA" id="ARBA00022984"/>
    </source>
</evidence>
<evidence type="ECO:0000256" key="9">
    <source>
        <dbReference type="ARBA" id="ARBA00023316"/>
    </source>
</evidence>
<name>A0A955RIN5_9BACT</name>
<evidence type="ECO:0000313" key="18">
    <source>
        <dbReference type="Proteomes" id="UP000783287"/>
    </source>
</evidence>
<evidence type="ECO:0000256" key="4">
    <source>
        <dbReference type="ARBA" id="ARBA00022618"/>
    </source>
</evidence>
<reference evidence="17" key="1">
    <citation type="submission" date="2020-04" db="EMBL/GenBank/DDBJ databases">
        <authorList>
            <person name="Zhang T."/>
        </authorList>
    </citation>
    <scope>NUCLEOTIDE SEQUENCE</scope>
    <source>
        <strain evidence="17">HKST-UBA14</strain>
    </source>
</reference>
<evidence type="ECO:0000256" key="1">
    <source>
        <dbReference type="ARBA" id="ARBA00004496"/>
    </source>
</evidence>
<comment type="subcellular location">
    <subcellularLocation>
        <location evidence="1">Cytoplasm</location>
    </subcellularLocation>
</comment>
<dbReference type="InterPro" id="IPR013792">
    <property type="entry name" value="RNA3'P_cycl/enolpyr_Trfase_a/b"/>
</dbReference>
<gene>
    <name evidence="17" type="ORF">KC909_00995</name>
</gene>
<comment type="catalytic activity">
    <reaction evidence="15">
        <text>phosphoenolpyruvate + UDP-N-acetyl-alpha-D-glucosamine = UDP-N-acetyl-3-O-(1-carboxyvinyl)-alpha-D-glucosamine + phosphate</text>
        <dbReference type="Rhea" id="RHEA:18681"/>
        <dbReference type="ChEBI" id="CHEBI:43474"/>
        <dbReference type="ChEBI" id="CHEBI:57705"/>
        <dbReference type="ChEBI" id="CHEBI:58702"/>
        <dbReference type="ChEBI" id="CHEBI:68483"/>
        <dbReference type="EC" id="2.5.1.7"/>
    </reaction>
</comment>
<dbReference type="InterPro" id="IPR036968">
    <property type="entry name" value="Enolpyruvate_Tfrase_sf"/>
</dbReference>
<dbReference type="InterPro" id="IPR005750">
    <property type="entry name" value="UDP_GlcNAc_COvinyl_MurA"/>
</dbReference>
<dbReference type="PANTHER" id="PTHR43783:SF1">
    <property type="entry name" value="UDP-N-ACETYLGLUCOSAMINE 1-CARBOXYVINYLTRANSFERASE"/>
    <property type="match status" value="1"/>
</dbReference>
<evidence type="ECO:0000256" key="8">
    <source>
        <dbReference type="ARBA" id="ARBA00023306"/>
    </source>
</evidence>
<dbReference type="GO" id="GO:0008360">
    <property type="term" value="P:regulation of cell shape"/>
    <property type="evidence" value="ECO:0007669"/>
    <property type="project" value="UniProtKB-KW"/>
</dbReference>
<keyword evidence="4" id="KW-0132">Cell division</keyword>
<protein>
    <recommendedName>
        <fullName evidence="12">UDP-N-acetylglucosamine 1-carboxyvinyltransferase</fullName>
        <ecNumber evidence="11">2.5.1.7</ecNumber>
    </recommendedName>
    <alternativeName>
        <fullName evidence="13">Enoylpyruvate transferase</fullName>
    </alternativeName>
    <alternativeName>
        <fullName evidence="14">UDP-N-acetylglucosamine enolpyruvyl transferase</fullName>
    </alternativeName>
</protein>
<dbReference type="GO" id="GO:0019277">
    <property type="term" value="P:UDP-N-acetylgalactosamine biosynthetic process"/>
    <property type="evidence" value="ECO:0007669"/>
    <property type="project" value="InterPro"/>
</dbReference>
<keyword evidence="8" id="KW-0131">Cell cycle</keyword>
<dbReference type="Gene3D" id="3.65.10.10">
    <property type="entry name" value="Enolpyruvate transferase domain"/>
    <property type="match status" value="2"/>
</dbReference>
<dbReference type="AlphaFoldDB" id="A0A955RIN5"/>
<dbReference type="Pfam" id="PF00275">
    <property type="entry name" value="EPSP_synthase"/>
    <property type="match status" value="1"/>
</dbReference>
<evidence type="ECO:0000256" key="11">
    <source>
        <dbReference type="ARBA" id="ARBA00039108"/>
    </source>
</evidence>
<evidence type="ECO:0000256" key="14">
    <source>
        <dbReference type="ARBA" id="ARBA00042842"/>
    </source>
</evidence>
<evidence type="ECO:0000256" key="12">
    <source>
        <dbReference type="ARBA" id="ARBA00039754"/>
    </source>
</evidence>
<comment type="caution">
    <text evidence="17">The sequence shown here is derived from an EMBL/GenBank/DDBJ whole genome shotgun (WGS) entry which is preliminary data.</text>
</comment>
<comment type="pathway">
    <text evidence="2">Cell wall biogenesis; peptidoglycan biosynthesis.</text>
</comment>
<feature type="domain" description="Enolpyruvate transferase" evidence="16">
    <location>
        <begin position="8"/>
        <end position="416"/>
    </location>
</feature>
<dbReference type="SUPFAM" id="SSF55205">
    <property type="entry name" value="EPT/RTPC-like"/>
    <property type="match status" value="1"/>
</dbReference>
<comment type="similarity">
    <text evidence="10">Belongs to the EPSP synthase family. MurA subfamily.</text>
</comment>
<keyword evidence="6" id="KW-0133">Cell shape</keyword>
<dbReference type="CDD" id="cd01555">
    <property type="entry name" value="UdpNAET"/>
    <property type="match status" value="1"/>
</dbReference>
<evidence type="ECO:0000313" key="17">
    <source>
        <dbReference type="EMBL" id="MCA9382918.1"/>
    </source>
</evidence>
<keyword evidence="9" id="KW-0961">Cell wall biogenesis/degradation</keyword>
<reference evidence="17" key="2">
    <citation type="journal article" date="2021" name="Microbiome">
        <title>Successional dynamics and alternative stable states in a saline activated sludge microbial community over 9 years.</title>
        <authorList>
            <person name="Wang Y."/>
            <person name="Ye J."/>
            <person name="Ju F."/>
            <person name="Liu L."/>
            <person name="Boyd J.A."/>
            <person name="Deng Y."/>
            <person name="Parks D.H."/>
            <person name="Jiang X."/>
            <person name="Yin X."/>
            <person name="Woodcroft B.J."/>
            <person name="Tyson G.W."/>
            <person name="Hugenholtz P."/>
            <person name="Polz M.F."/>
            <person name="Zhang T."/>
        </authorList>
    </citation>
    <scope>NUCLEOTIDE SEQUENCE</scope>
    <source>
        <strain evidence="17">HKST-UBA14</strain>
    </source>
</reference>
<dbReference type="InterPro" id="IPR050068">
    <property type="entry name" value="MurA_subfamily"/>
</dbReference>
<keyword evidence="3" id="KW-0963">Cytoplasm</keyword>
<keyword evidence="5 17" id="KW-0808">Transferase</keyword>
<dbReference type="GO" id="GO:0005737">
    <property type="term" value="C:cytoplasm"/>
    <property type="evidence" value="ECO:0007669"/>
    <property type="project" value="UniProtKB-SubCell"/>
</dbReference>
<evidence type="ECO:0000256" key="2">
    <source>
        <dbReference type="ARBA" id="ARBA00004752"/>
    </source>
</evidence>
<dbReference type="GO" id="GO:0051301">
    <property type="term" value="P:cell division"/>
    <property type="evidence" value="ECO:0007669"/>
    <property type="project" value="UniProtKB-KW"/>
</dbReference>
<sequence length="428" mass="46930">MSSYKIIGQKPLKGTVEPVPNKNSILKLIPAALLTKQTVTIHNVPKSSDVRIMLKLVKQLGGKVSYLNEGNSVRINAENLNTFELDPELSQKAKASVMFMAPLLLRFKKAHMPIPGGCKLGSRPLDAFMENMEQLGAKYVRDKGYFLEADNLKANKVWAWFPSVTGTENLIMLATMTPGRTEIYNAACEPHTQDLCNMLVAMGAKISGIGTNRIVIEGVQELHGTEWTVISDHLDVGALIAAAAMTNGDVVINNAIPEHMGIILQVFEKLGVQVNIDGDSIHVPPNQKLDISVTARGDLLEIMALPWPLFPVDLIQIVIATALKAKGTVIIHSPMQEYGLFWIEELIKMKSKIVMADPHRAITFGPTEFQGTKIFAPNIIQATMALFLTALAGCGETILVDRDDALLRRYPDIVEKYTALGASVERIN</sequence>
<dbReference type="GO" id="GO:0009252">
    <property type="term" value="P:peptidoglycan biosynthetic process"/>
    <property type="evidence" value="ECO:0007669"/>
    <property type="project" value="UniProtKB-KW"/>
</dbReference>
<accession>A0A955RIN5</accession>
<evidence type="ECO:0000256" key="15">
    <source>
        <dbReference type="ARBA" id="ARBA00047527"/>
    </source>
</evidence>
<dbReference type="PANTHER" id="PTHR43783">
    <property type="entry name" value="UDP-N-ACETYLGLUCOSAMINE 1-CARBOXYVINYLTRANSFERASE"/>
    <property type="match status" value="1"/>
</dbReference>
<dbReference type="NCBIfam" id="NF006873">
    <property type="entry name" value="PRK09369.1"/>
    <property type="match status" value="1"/>
</dbReference>
<dbReference type="GO" id="GO:0008760">
    <property type="term" value="F:UDP-N-acetylglucosamine 1-carboxyvinyltransferase activity"/>
    <property type="evidence" value="ECO:0007669"/>
    <property type="project" value="UniProtKB-EC"/>
</dbReference>
<dbReference type="EMBL" id="JAGQLK010000012">
    <property type="protein sequence ID" value="MCA9382918.1"/>
    <property type="molecule type" value="Genomic_DNA"/>
</dbReference>
<evidence type="ECO:0000256" key="6">
    <source>
        <dbReference type="ARBA" id="ARBA00022960"/>
    </source>
</evidence>
<organism evidence="17 18">
    <name type="scientific">Candidatus Dojkabacteria bacterium</name>
    <dbReference type="NCBI Taxonomy" id="2099670"/>
    <lineage>
        <taxon>Bacteria</taxon>
        <taxon>Candidatus Dojkabacteria</taxon>
    </lineage>
</organism>
<keyword evidence="7" id="KW-0573">Peptidoglycan synthesis</keyword>
<evidence type="ECO:0000256" key="5">
    <source>
        <dbReference type="ARBA" id="ARBA00022679"/>
    </source>
</evidence>
<dbReference type="InterPro" id="IPR001986">
    <property type="entry name" value="Enolpyruvate_Tfrase_dom"/>
</dbReference>
<evidence type="ECO:0000256" key="3">
    <source>
        <dbReference type="ARBA" id="ARBA00022490"/>
    </source>
</evidence>
<dbReference type="EC" id="2.5.1.7" evidence="11"/>
<evidence type="ECO:0000259" key="16">
    <source>
        <dbReference type="Pfam" id="PF00275"/>
    </source>
</evidence>
<dbReference type="GO" id="GO:0071555">
    <property type="term" value="P:cell wall organization"/>
    <property type="evidence" value="ECO:0007669"/>
    <property type="project" value="UniProtKB-KW"/>
</dbReference>